<dbReference type="Proteomes" id="UP001217417">
    <property type="component" value="Unassembled WGS sequence"/>
</dbReference>
<dbReference type="SUPFAM" id="SSF58104">
    <property type="entry name" value="Methyl-accepting chemotaxis protein (MCP) signaling domain"/>
    <property type="match status" value="1"/>
</dbReference>
<dbReference type="InterPro" id="IPR045326">
    <property type="entry name" value="ATG17-like_dom"/>
</dbReference>
<evidence type="ECO:0000313" key="8">
    <source>
        <dbReference type="EMBL" id="KAJ8102102.1"/>
    </source>
</evidence>
<name>A0AAD7QV95_9ASCO</name>
<evidence type="ECO:0000256" key="5">
    <source>
        <dbReference type="ARBA" id="ARBA00023136"/>
    </source>
</evidence>
<dbReference type="InterPro" id="IPR007240">
    <property type="entry name" value="Atg17"/>
</dbReference>
<dbReference type="Gene3D" id="1.20.58.2220">
    <property type="entry name" value="Formin, FH2 domain"/>
    <property type="match status" value="1"/>
</dbReference>
<dbReference type="PANTHER" id="PTHR28005">
    <property type="entry name" value="AUTOPHAGY-RELATED PROTEIN 17"/>
    <property type="match status" value="1"/>
</dbReference>
<keyword evidence="3 6" id="KW-0963">Cytoplasm</keyword>
<comment type="subcellular location">
    <subcellularLocation>
        <location evidence="6">Cytoplasm</location>
    </subcellularLocation>
    <subcellularLocation>
        <location evidence="6">Preautophagosomal structure membrane</location>
        <topology evidence="6">Peripheral membrane protein</topology>
    </subcellularLocation>
</comment>
<dbReference type="GeneID" id="80884344"/>
<protein>
    <recommendedName>
        <fullName evidence="2 6">Autophagy-related protein 17</fullName>
    </recommendedName>
</protein>
<dbReference type="GO" id="GO:0000422">
    <property type="term" value="P:autophagy of mitochondrion"/>
    <property type="evidence" value="ECO:0007669"/>
    <property type="project" value="TreeGrafter"/>
</dbReference>
<gene>
    <name evidence="8" type="ORF">POJ06DRAFT_266711</name>
</gene>
<dbReference type="PANTHER" id="PTHR28005:SF1">
    <property type="entry name" value="AUTOPHAGY-RELATED PROTEIN 17"/>
    <property type="match status" value="1"/>
</dbReference>
<dbReference type="GO" id="GO:0030295">
    <property type="term" value="F:protein kinase activator activity"/>
    <property type="evidence" value="ECO:0007669"/>
    <property type="project" value="TreeGrafter"/>
</dbReference>
<comment type="function">
    <text evidence="6">Autophagy-specific protein that functions in response to autophagy-inducing signals as a scaffold to recruit other ATG proteins to organize preautophagosomal structure (PAS) formation. Modulates the timing and magnitude of the autophagy response, such as the size of the sequestering vesicles. Plays particularly a role in pexophagy and nucleophagy.</text>
</comment>
<sequence length="431" mass="48132">MEADWFVNAKRALTIAEPICSSASSLVLSARESLESAFAIHSKTLFLSREVHAQIALLYQVNETLHTTAGAFEGEFQGSLVELDSSGARLDGVLKKLEDTVVDAGFKGTEDGDTKRSLKDHTDDVVVEELKAQLRQAIDYFQDSHRNMISDLSQFDAEISELSSDVSVLPPASSDLSSSKSLVNSLESIEDHAHAMGALLESLAHHYDQCSQALMTSSTSNLQEDPEREDLIKVLRDDAAQVDDVVEEVRQRYADMKTLADSILTFAASSAEHYGATAKLCDDISRHQDSLEKHLFAVRQFADDVAEYFSRRNSLLDELDSLVEYFERFMHSYDALVLEVVRRKNTQNRMEKVVRDALDKLKFIYEEEMASRKSFHVKNGDYLPSDLWPGLSDPPIGYEIIAHEISPLPDLSASLIEQVKKRLISAPSLPK</sequence>
<comment type="similarity">
    <text evidence="1 6">Belongs to the ATG17 family.</text>
</comment>
<keyword evidence="5" id="KW-0472">Membrane</keyword>
<keyword evidence="9" id="KW-1185">Reference proteome</keyword>
<organism evidence="8 9">
    <name type="scientific">Lipomyces tetrasporus</name>
    <dbReference type="NCBI Taxonomy" id="54092"/>
    <lineage>
        <taxon>Eukaryota</taxon>
        <taxon>Fungi</taxon>
        <taxon>Dikarya</taxon>
        <taxon>Ascomycota</taxon>
        <taxon>Saccharomycotina</taxon>
        <taxon>Lipomycetes</taxon>
        <taxon>Lipomycetales</taxon>
        <taxon>Lipomycetaceae</taxon>
        <taxon>Lipomyces</taxon>
    </lineage>
</organism>
<keyword evidence="4 6" id="KW-0072">Autophagy</keyword>
<dbReference type="GO" id="GO:0000045">
    <property type="term" value="P:autophagosome assembly"/>
    <property type="evidence" value="ECO:0007669"/>
    <property type="project" value="TreeGrafter"/>
</dbReference>
<evidence type="ECO:0000256" key="4">
    <source>
        <dbReference type="ARBA" id="ARBA00023006"/>
    </source>
</evidence>
<evidence type="ECO:0000256" key="3">
    <source>
        <dbReference type="ARBA" id="ARBA00022490"/>
    </source>
</evidence>
<dbReference type="GO" id="GO:0060090">
    <property type="term" value="F:molecular adaptor activity"/>
    <property type="evidence" value="ECO:0007669"/>
    <property type="project" value="TreeGrafter"/>
</dbReference>
<dbReference type="GO" id="GO:0034045">
    <property type="term" value="C:phagophore assembly site membrane"/>
    <property type="evidence" value="ECO:0007669"/>
    <property type="project" value="UniProtKB-SubCell"/>
</dbReference>
<dbReference type="RefSeq" id="XP_056045552.1">
    <property type="nucleotide sequence ID" value="XM_056189178.1"/>
</dbReference>
<evidence type="ECO:0000256" key="1">
    <source>
        <dbReference type="ARBA" id="ARBA00006259"/>
    </source>
</evidence>
<dbReference type="GO" id="GO:1990316">
    <property type="term" value="C:Atg1/ULK1 kinase complex"/>
    <property type="evidence" value="ECO:0007669"/>
    <property type="project" value="TreeGrafter"/>
</dbReference>
<evidence type="ECO:0000313" key="9">
    <source>
        <dbReference type="Proteomes" id="UP001217417"/>
    </source>
</evidence>
<dbReference type="InterPro" id="IPR042201">
    <property type="entry name" value="FH2_Formin_sf"/>
</dbReference>
<evidence type="ECO:0000256" key="6">
    <source>
        <dbReference type="RuleBase" id="RU368080"/>
    </source>
</evidence>
<evidence type="ECO:0000256" key="2">
    <source>
        <dbReference type="ARBA" id="ARBA00013806"/>
    </source>
</evidence>
<evidence type="ECO:0000259" key="7">
    <source>
        <dbReference type="Pfam" id="PF04108"/>
    </source>
</evidence>
<feature type="domain" description="Autophagy protein ATG17-like" evidence="7">
    <location>
        <begin position="13"/>
        <end position="383"/>
    </location>
</feature>
<accession>A0AAD7QV95</accession>
<proteinExistence type="inferred from homology"/>
<dbReference type="EMBL" id="JARPMG010000003">
    <property type="protein sequence ID" value="KAJ8102102.1"/>
    <property type="molecule type" value="Genomic_DNA"/>
</dbReference>
<reference evidence="8" key="1">
    <citation type="submission" date="2023-03" db="EMBL/GenBank/DDBJ databases">
        <title>Near-Complete genome sequence of Lipomyces tetrasporous NRRL Y-64009, an oleaginous yeast capable of growing on lignocellulosic hydrolysates.</title>
        <authorList>
            <consortium name="Lawrence Berkeley National Laboratory"/>
            <person name="Jagtap S.S."/>
            <person name="Liu J.-J."/>
            <person name="Walukiewicz H.E."/>
            <person name="Pangilinan J."/>
            <person name="Lipzen A."/>
            <person name="Ahrendt S."/>
            <person name="Koriabine M."/>
            <person name="Cobaugh K."/>
            <person name="Salamov A."/>
            <person name="Yoshinaga Y."/>
            <person name="Ng V."/>
            <person name="Daum C."/>
            <person name="Grigoriev I.V."/>
            <person name="Slininger P.J."/>
            <person name="Dien B.S."/>
            <person name="Jin Y.-S."/>
            <person name="Rao C.V."/>
        </authorList>
    </citation>
    <scope>NUCLEOTIDE SEQUENCE</scope>
    <source>
        <strain evidence="8">NRRL Y-64009</strain>
    </source>
</reference>
<dbReference type="Pfam" id="PF04108">
    <property type="entry name" value="ATG17_like"/>
    <property type="match status" value="1"/>
</dbReference>
<dbReference type="GO" id="GO:0034727">
    <property type="term" value="P:piecemeal microautophagy of the nucleus"/>
    <property type="evidence" value="ECO:0007669"/>
    <property type="project" value="TreeGrafter"/>
</dbReference>
<comment type="caution">
    <text evidence="8">The sequence shown here is derived from an EMBL/GenBank/DDBJ whole genome shotgun (WGS) entry which is preliminary data.</text>
</comment>
<dbReference type="AlphaFoldDB" id="A0AAD7QV95"/>